<evidence type="ECO:0000313" key="4">
    <source>
        <dbReference type="Proteomes" id="UP001231189"/>
    </source>
</evidence>
<dbReference type="Proteomes" id="UP001231189">
    <property type="component" value="Unassembled WGS sequence"/>
</dbReference>
<reference evidence="3" key="1">
    <citation type="submission" date="2023-07" db="EMBL/GenBank/DDBJ databases">
        <title>A chromosome-level genome assembly of Lolium multiflorum.</title>
        <authorList>
            <person name="Chen Y."/>
            <person name="Copetti D."/>
            <person name="Kolliker R."/>
            <person name="Studer B."/>
        </authorList>
    </citation>
    <scope>NUCLEOTIDE SEQUENCE</scope>
    <source>
        <strain evidence="3">02402/16</strain>
        <tissue evidence="3">Leaf</tissue>
    </source>
</reference>
<dbReference type="PANTHER" id="PTHR23070">
    <property type="entry name" value="BCS1 AAA-TYPE ATPASE"/>
    <property type="match status" value="1"/>
</dbReference>
<accession>A0AAD8X627</accession>
<protein>
    <recommendedName>
        <fullName evidence="2">AAA+ ATPase At3g28540-like C-terminal domain-containing protein</fullName>
    </recommendedName>
</protein>
<dbReference type="AlphaFoldDB" id="A0AAD8X627"/>
<feature type="domain" description="AAA+ ATPase At3g28540-like C-terminal" evidence="2">
    <location>
        <begin position="10"/>
        <end position="79"/>
    </location>
</feature>
<keyword evidence="4" id="KW-1185">Reference proteome</keyword>
<comment type="caution">
    <text evidence="3">The sequence shown here is derived from an EMBL/GenBank/DDBJ whole genome shotgun (WGS) entry which is preliminary data.</text>
</comment>
<evidence type="ECO:0000313" key="3">
    <source>
        <dbReference type="EMBL" id="KAK1698373.1"/>
    </source>
</evidence>
<dbReference type="InterPro" id="IPR058017">
    <property type="entry name" value="At3g28540-like_C"/>
</dbReference>
<gene>
    <name evidence="3" type="ORF">QYE76_015070</name>
</gene>
<organism evidence="3 4">
    <name type="scientific">Lolium multiflorum</name>
    <name type="common">Italian ryegrass</name>
    <name type="synonym">Lolium perenne subsp. multiflorum</name>
    <dbReference type="NCBI Taxonomy" id="4521"/>
    <lineage>
        <taxon>Eukaryota</taxon>
        <taxon>Viridiplantae</taxon>
        <taxon>Streptophyta</taxon>
        <taxon>Embryophyta</taxon>
        <taxon>Tracheophyta</taxon>
        <taxon>Spermatophyta</taxon>
        <taxon>Magnoliopsida</taxon>
        <taxon>Liliopsida</taxon>
        <taxon>Poales</taxon>
        <taxon>Poaceae</taxon>
        <taxon>BOP clade</taxon>
        <taxon>Pooideae</taxon>
        <taxon>Poodae</taxon>
        <taxon>Poeae</taxon>
        <taxon>Poeae Chloroplast Group 2 (Poeae type)</taxon>
        <taxon>Loliodinae</taxon>
        <taxon>Loliinae</taxon>
        <taxon>Lolium</taxon>
    </lineage>
</organism>
<evidence type="ECO:0000259" key="2">
    <source>
        <dbReference type="Pfam" id="PF25568"/>
    </source>
</evidence>
<dbReference type="Pfam" id="PF25568">
    <property type="entry name" value="AAA_lid_At3g28540"/>
    <property type="match status" value="1"/>
</dbReference>
<sequence>MDMHIHMEHCTPEAFQILANNYHTIDSHATHPDIEELIKEVTVTPVEVAKVLMRNDDTDAALGNLAKLLNSEKKNAASEIKTEDKRVDEKTDGDEIKTEDKHVDEKKDANEIKTKSARGCAEERFHRRRKQLGVRKRRMTKE</sequence>
<dbReference type="Gene3D" id="6.10.280.40">
    <property type="match status" value="1"/>
</dbReference>
<proteinExistence type="predicted"/>
<feature type="region of interest" description="Disordered" evidence="1">
    <location>
        <begin position="73"/>
        <end position="110"/>
    </location>
</feature>
<dbReference type="EMBL" id="JAUUTY010000001">
    <property type="protein sequence ID" value="KAK1698373.1"/>
    <property type="molecule type" value="Genomic_DNA"/>
</dbReference>
<evidence type="ECO:0000256" key="1">
    <source>
        <dbReference type="SAM" id="MobiDB-lite"/>
    </source>
</evidence>
<name>A0AAD8X627_LOLMU</name>
<dbReference type="InterPro" id="IPR050747">
    <property type="entry name" value="Mitochondrial_chaperone_BCS1"/>
</dbReference>